<proteinExistence type="predicted"/>
<organism evidence="1">
    <name type="scientific">Candidatus Caldatribacterium californiense</name>
    <dbReference type="NCBI Taxonomy" id="1454726"/>
    <lineage>
        <taxon>Bacteria</taxon>
        <taxon>Pseudomonadati</taxon>
        <taxon>Atribacterota</taxon>
        <taxon>Atribacteria</taxon>
        <taxon>Atribacterales</taxon>
        <taxon>Candidatus Caldatribacteriaceae</taxon>
        <taxon>Candidatus Caldatribacterium</taxon>
    </lineage>
</organism>
<comment type="caution">
    <text evidence="1">The sequence shown here is derived from an EMBL/GenBank/DDBJ whole genome shotgun (WGS) entry which is preliminary data.</text>
</comment>
<reference evidence="1" key="1">
    <citation type="journal article" date="2020" name="mSystems">
        <title>Genome- and Community-Level Interaction Insights into Carbon Utilization and Element Cycling Functions of Hydrothermarchaeota in Hydrothermal Sediment.</title>
        <authorList>
            <person name="Zhou Z."/>
            <person name="Liu Y."/>
            <person name="Xu W."/>
            <person name="Pan J."/>
            <person name="Luo Z.H."/>
            <person name="Li M."/>
        </authorList>
    </citation>
    <scope>NUCLEOTIDE SEQUENCE [LARGE SCALE GENOMIC DNA]</scope>
    <source>
        <strain evidence="1">SpSt-747</strain>
    </source>
</reference>
<dbReference type="AlphaFoldDB" id="A0A7V3YF95"/>
<evidence type="ECO:0000313" key="1">
    <source>
        <dbReference type="EMBL" id="HGI30023.1"/>
    </source>
</evidence>
<dbReference type="EMBL" id="DTFV01000032">
    <property type="protein sequence ID" value="HGI30023.1"/>
    <property type="molecule type" value="Genomic_DNA"/>
</dbReference>
<protein>
    <recommendedName>
        <fullName evidence="2">Tagaturonate/fructuronate epimerase</fullName>
    </recommendedName>
</protein>
<dbReference type="InterPro" id="IPR032586">
    <property type="entry name" value="UxaE"/>
</dbReference>
<name>A0A7V3YF95_9BACT</name>
<gene>
    <name evidence="1" type="ORF">ENV30_01730</name>
</gene>
<evidence type="ECO:0008006" key="2">
    <source>
        <dbReference type="Google" id="ProtNLM"/>
    </source>
</evidence>
<dbReference type="Pfam" id="PF16257">
    <property type="entry name" value="UxaE"/>
    <property type="match status" value="1"/>
</dbReference>
<dbReference type="GO" id="GO:0016853">
    <property type="term" value="F:isomerase activity"/>
    <property type="evidence" value="ECO:0007669"/>
    <property type="project" value="InterPro"/>
</dbReference>
<accession>A0A7V3YF95</accession>
<sequence>MNFAMTLQDIAASFGEDVRPCSRSYDVPELKTQLILLKGKKSKYIGLHAREPLSVLCPVYAQHSEGQFFGLYPFDLSSYRFLSAFLPYLQPQPFDSRPSFGCGDRLGMVSAAQVKALERFPVFPVLAQQSPRELEKTHRTFAAVLLDAVWGILESGYQGSFGADADHIKDERYLCEARDAGFTVYTLDLSEDVDHRIFSESVPLLQERFQASSSCVQELFKRYAGKQYTLGPDITVDLSEEKLLPIVLAYLPAIEKVERFHTLLRESLGSSFSLEISLDEGEGVTSPEVHFFIAEELHRRGIDFQSLAPRFPGSFEKGIDYIGSTEEFARALRSHVTIQKNLGGYRLSLHSGSDKFSIYPIFFQETEGFFHLKTSGTSWLAALETVAEVKPELFFQVYRVAYETFEENLKAYRVSVRKEELPVTPEDVVEADLHRLLAHPGIRQCLHIAYGSVLDALGEELREVLVQAEVRHYEKVEENLRKHLLVLFGERF</sequence>